<dbReference type="FunFam" id="2.40.10.10:FF:000047">
    <property type="entry name" value="Trypsin eta"/>
    <property type="match status" value="1"/>
</dbReference>
<accession>A0AA38HVF2</accession>
<evidence type="ECO:0000256" key="7">
    <source>
        <dbReference type="ARBA" id="ARBA00023157"/>
    </source>
</evidence>
<dbReference type="PRINTS" id="PR00722">
    <property type="entry name" value="CHYMOTRYPSIN"/>
</dbReference>
<dbReference type="PROSITE" id="PS00134">
    <property type="entry name" value="TRYPSIN_HIS"/>
    <property type="match status" value="1"/>
</dbReference>
<evidence type="ECO:0000313" key="13">
    <source>
        <dbReference type="Proteomes" id="UP001168821"/>
    </source>
</evidence>
<dbReference type="Proteomes" id="UP001168821">
    <property type="component" value="Unassembled WGS sequence"/>
</dbReference>
<dbReference type="EMBL" id="JALNTZ010000008">
    <property type="protein sequence ID" value="KAJ3644254.1"/>
    <property type="molecule type" value="Genomic_DNA"/>
</dbReference>
<feature type="domain" description="Clip" evidence="11">
    <location>
        <begin position="56"/>
        <end position="101"/>
    </location>
</feature>
<dbReference type="PANTHER" id="PTHR24258">
    <property type="entry name" value="SERINE PROTEASE-RELATED"/>
    <property type="match status" value="1"/>
</dbReference>
<proteinExistence type="inferred from homology"/>
<keyword evidence="6 9" id="KW-0720">Serine protease</keyword>
<dbReference type="GO" id="GO:0004252">
    <property type="term" value="F:serine-type endopeptidase activity"/>
    <property type="evidence" value="ECO:0007669"/>
    <property type="project" value="InterPro"/>
</dbReference>
<dbReference type="SMART" id="SM00680">
    <property type="entry name" value="CLIP"/>
    <property type="match status" value="1"/>
</dbReference>
<keyword evidence="7" id="KW-1015">Disulfide bond</keyword>
<evidence type="ECO:0000256" key="8">
    <source>
        <dbReference type="ARBA" id="ARBA00024195"/>
    </source>
</evidence>
<evidence type="ECO:0008006" key="14">
    <source>
        <dbReference type="Google" id="ProtNLM"/>
    </source>
</evidence>
<dbReference type="PROSITE" id="PS00135">
    <property type="entry name" value="TRYPSIN_SER"/>
    <property type="match status" value="1"/>
</dbReference>
<sequence>MYKCDKVYPPRKYPQELMLQRFGLKALEARREVAAVKFLYNVVNNLVDVIDIVSDVCTLESTGSPGVCKLLNDCDKAREEIQQNRFPQRCGFQGNQPIVCCPQSQAVTESIPPRRPPGDISRKKCQEYARYVYETKVPPIPLINAQPVTRNECGHKVVKLIVGGEPAGRKEFPHMAAVGYEPNPGDLQWLCGGTIISNKFVLTAAHCLSDINAGNATWVRLGVSKLTDGNNRQQIRIAARIAHPDYRTDSHYHDIGLLRLEKPAKMNSYARPACLYLSPNIRAERAIATGWGQTSWGGEGSNDLLKVIIELFTQNVCDEFYRNQRKLKRGILNDIQVCAGSMKEEKDTCQGDSGGPLQIYHIGDKISCMYDIVGVTSFGKGCAGSPGVYVRVSNYIQWIEDTVWP</sequence>
<evidence type="ECO:0000259" key="10">
    <source>
        <dbReference type="PROSITE" id="PS50240"/>
    </source>
</evidence>
<dbReference type="InterPro" id="IPR001314">
    <property type="entry name" value="Peptidase_S1A"/>
</dbReference>
<dbReference type="Pfam" id="PF00089">
    <property type="entry name" value="Trypsin"/>
    <property type="match status" value="1"/>
</dbReference>
<dbReference type="GO" id="GO:0016485">
    <property type="term" value="P:protein processing"/>
    <property type="evidence" value="ECO:0007669"/>
    <property type="project" value="UniProtKB-ARBA"/>
</dbReference>
<reference evidence="12" key="1">
    <citation type="journal article" date="2023" name="G3 (Bethesda)">
        <title>Whole genome assemblies of Zophobas morio and Tenebrio molitor.</title>
        <authorList>
            <person name="Kaur S."/>
            <person name="Stinson S.A."/>
            <person name="diCenzo G.C."/>
        </authorList>
    </citation>
    <scope>NUCLEOTIDE SEQUENCE</scope>
    <source>
        <strain evidence="12">QUZm001</strain>
    </source>
</reference>
<organism evidence="12 13">
    <name type="scientific">Zophobas morio</name>
    <dbReference type="NCBI Taxonomy" id="2755281"/>
    <lineage>
        <taxon>Eukaryota</taxon>
        <taxon>Metazoa</taxon>
        <taxon>Ecdysozoa</taxon>
        <taxon>Arthropoda</taxon>
        <taxon>Hexapoda</taxon>
        <taxon>Insecta</taxon>
        <taxon>Pterygota</taxon>
        <taxon>Neoptera</taxon>
        <taxon>Endopterygota</taxon>
        <taxon>Coleoptera</taxon>
        <taxon>Polyphaga</taxon>
        <taxon>Cucujiformia</taxon>
        <taxon>Tenebrionidae</taxon>
        <taxon>Zophobas</taxon>
    </lineage>
</organism>
<feature type="domain" description="Peptidase S1" evidence="10">
    <location>
        <begin position="161"/>
        <end position="404"/>
    </location>
</feature>
<evidence type="ECO:0000256" key="4">
    <source>
        <dbReference type="ARBA" id="ARBA00022729"/>
    </source>
</evidence>
<comment type="subcellular location">
    <subcellularLocation>
        <location evidence="1">Secreted</location>
    </subcellularLocation>
</comment>
<dbReference type="InterPro" id="IPR022700">
    <property type="entry name" value="CLIP"/>
</dbReference>
<dbReference type="Gene3D" id="2.40.10.10">
    <property type="entry name" value="Trypsin-like serine proteases"/>
    <property type="match status" value="1"/>
</dbReference>
<dbReference type="InterPro" id="IPR001254">
    <property type="entry name" value="Trypsin_dom"/>
</dbReference>
<dbReference type="CDD" id="cd00190">
    <property type="entry name" value="Tryp_SPc"/>
    <property type="match status" value="1"/>
</dbReference>
<dbReference type="PROSITE" id="PS50240">
    <property type="entry name" value="TRYPSIN_DOM"/>
    <property type="match status" value="1"/>
</dbReference>
<comment type="caution">
    <text evidence="12">The sequence shown here is derived from an EMBL/GenBank/DDBJ whole genome shotgun (WGS) entry which is preliminary data.</text>
</comment>
<name>A0AA38HVF2_9CUCU</name>
<dbReference type="InterPro" id="IPR009003">
    <property type="entry name" value="Peptidase_S1_PA"/>
</dbReference>
<keyword evidence="3 9" id="KW-0645">Protease</keyword>
<keyword evidence="5 9" id="KW-0378">Hydrolase</keyword>
<evidence type="ECO:0000256" key="2">
    <source>
        <dbReference type="ARBA" id="ARBA00022525"/>
    </source>
</evidence>
<dbReference type="SUPFAM" id="SSF50494">
    <property type="entry name" value="Trypsin-like serine proteases"/>
    <property type="match status" value="1"/>
</dbReference>
<dbReference type="GO" id="GO:0005576">
    <property type="term" value="C:extracellular region"/>
    <property type="evidence" value="ECO:0007669"/>
    <property type="project" value="UniProtKB-SubCell"/>
</dbReference>
<protein>
    <recommendedName>
        <fullName evidence="14">Serine protease snake</fullName>
    </recommendedName>
</protein>
<dbReference type="InterPro" id="IPR033116">
    <property type="entry name" value="TRYPSIN_SER"/>
</dbReference>
<evidence type="ECO:0000256" key="5">
    <source>
        <dbReference type="ARBA" id="ARBA00022801"/>
    </source>
</evidence>
<keyword evidence="4" id="KW-0732">Signal</keyword>
<evidence type="ECO:0000256" key="3">
    <source>
        <dbReference type="ARBA" id="ARBA00022670"/>
    </source>
</evidence>
<dbReference type="PANTHER" id="PTHR24258:SF136">
    <property type="entry name" value="GH06673P-RELATED"/>
    <property type="match status" value="1"/>
</dbReference>
<evidence type="ECO:0000259" key="11">
    <source>
        <dbReference type="PROSITE" id="PS51888"/>
    </source>
</evidence>
<dbReference type="PROSITE" id="PS51888">
    <property type="entry name" value="CLIP"/>
    <property type="match status" value="1"/>
</dbReference>
<dbReference type="SMART" id="SM00020">
    <property type="entry name" value="Tryp_SPc"/>
    <property type="match status" value="1"/>
</dbReference>
<keyword evidence="13" id="KW-1185">Reference proteome</keyword>
<dbReference type="AlphaFoldDB" id="A0AA38HVF2"/>
<keyword evidence="2" id="KW-0964">Secreted</keyword>
<dbReference type="InterPro" id="IPR043504">
    <property type="entry name" value="Peptidase_S1_PA_chymotrypsin"/>
</dbReference>
<evidence type="ECO:0000256" key="6">
    <source>
        <dbReference type="ARBA" id="ARBA00022825"/>
    </source>
</evidence>
<evidence type="ECO:0000256" key="9">
    <source>
        <dbReference type="RuleBase" id="RU363034"/>
    </source>
</evidence>
<dbReference type="InterPro" id="IPR018114">
    <property type="entry name" value="TRYPSIN_HIS"/>
</dbReference>
<comment type="similarity">
    <text evidence="8">Belongs to the peptidase S1 family. CLIP subfamily.</text>
</comment>
<evidence type="ECO:0000313" key="12">
    <source>
        <dbReference type="EMBL" id="KAJ3644254.1"/>
    </source>
</evidence>
<evidence type="ECO:0000256" key="1">
    <source>
        <dbReference type="ARBA" id="ARBA00004613"/>
    </source>
</evidence>
<gene>
    <name evidence="12" type="ORF">Zmor_026922</name>
</gene>